<dbReference type="AlphaFoldDB" id="A0AAD6YAU3"/>
<organism evidence="2 3">
    <name type="scientific">Mycena pura</name>
    <dbReference type="NCBI Taxonomy" id="153505"/>
    <lineage>
        <taxon>Eukaryota</taxon>
        <taxon>Fungi</taxon>
        <taxon>Dikarya</taxon>
        <taxon>Basidiomycota</taxon>
        <taxon>Agaricomycotina</taxon>
        <taxon>Agaricomycetes</taxon>
        <taxon>Agaricomycetidae</taxon>
        <taxon>Agaricales</taxon>
        <taxon>Marasmiineae</taxon>
        <taxon>Mycenaceae</taxon>
        <taxon>Mycena</taxon>
    </lineage>
</organism>
<name>A0AAD6YAU3_9AGAR</name>
<feature type="region of interest" description="Disordered" evidence="1">
    <location>
        <begin position="26"/>
        <end position="110"/>
    </location>
</feature>
<accession>A0AAD6YAU3</accession>
<dbReference type="Proteomes" id="UP001219525">
    <property type="component" value="Unassembled WGS sequence"/>
</dbReference>
<feature type="compositionally biased region" description="Low complexity" evidence="1">
    <location>
        <begin position="42"/>
        <end position="56"/>
    </location>
</feature>
<sequence length="110" mass="12156">MSRCRHRTASYRVCTDSVSQRLLESLRQNLHRPAPTRRRAAARSTARPAAIPPSAARRPHRPCTACRSAAAQAARPSRRHPAARHRPNARPARPAARHRPHAAPPVCSGF</sequence>
<evidence type="ECO:0000313" key="3">
    <source>
        <dbReference type="Proteomes" id="UP001219525"/>
    </source>
</evidence>
<gene>
    <name evidence="2" type="ORF">GGX14DRAFT_568280</name>
</gene>
<comment type="caution">
    <text evidence="2">The sequence shown here is derived from an EMBL/GenBank/DDBJ whole genome shotgun (WGS) entry which is preliminary data.</text>
</comment>
<keyword evidence="3" id="KW-1185">Reference proteome</keyword>
<feature type="compositionally biased region" description="Basic residues" evidence="1">
    <location>
        <begin position="76"/>
        <end position="88"/>
    </location>
</feature>
<evidence type="ECO:0000313" key="2">
    <source>
        <dbReference type="EMBL" id="KAJ7206308.1"/>
    </source>
</evidence>
<reference evidence="2" key="1">
    <citation type="submission" date="2023-03" db="EMBL/GenBank/DDBJ databases">
        <title>Massive genome expansion in bonnet fungi (Mycena s.s.) driven by repeated elements and novel gene families across ecological guilds.</title>
        <authorList>
            <consortium name="Lawrence Berkeley National Laboratory"/>
            <person name="Harder C.B."/>
            <person name="Miyauchi S."/>
            <person name="Viragh M."/>
            <person name="Kuo A."/>
            <person name="Thoen E."/>
            <person name="Andreopoulos B."/>
            <person name="Lu D."/>
            <person name="Skrede I."/>
            <person name="Drula E."/>
            <person name="Henrissat B."/>
            <person name="Morin E."/>
            <person name="Kohler A."/>
            <person name="Barry K."/>
            <person name="LaButti K."/>
            <person name="Morin E."/>
            <person name="Salamov A."/>
            <person name="Lipzen A."/>
            <person name="Mereny Z."/>
            <person name="Hegedus B."/>
            <person name="Baldrian P."/>
            <person name="Stursova M."/>
            <person name="Weitz H."/>
            <person name="Taylor A."/>
            <person name="Grigoriev I.V."/>
            <person name="Nagy L.G."/>
            <person name="Martin F."/>
            <person name="Kauserud H."/>
        </authorList>
    </citation>
    <scope>NUCLEOTIDE SEQUENCE</scope>
    <source>
        <strain evidence="2">9144</strain>
    </source>
</reference>
<dbReference type="EMBL" id="JARJCW010000040">
    <property type="protein sequence ID" value="KAJ7206308.1"/>
    <property type="molecule type" value="Genomic_DNA"/>
</dbReference>
<evidence type="ECO:0000256" key="1">
    <source>
        <dbReference type="SAM" id="MobiDB-lite"/>
    </source>
</evidence>
<protein>
    <submittedName>
        <fullName evidence="2">Uncharacterized protein</fullName>
    </submittedName>
</protein>
<proteinExistence type="predicted"/>